<evidence type="ECO:0000256" key="1">
    <source>
        <dbReference type="SAM" id="MobiDB-lite"/>
    </source>
</evidence>
<evidence type="ECO:0000313" key="2">
    <source>
        <dbReference type="EMBL" id="KAK1595461.1"/>
    </source>
</evidence>
<feature type="compositionally biased region" description="Basic residues" evidence="1">
    <location>
        <begin position="1"/>
        <end position="10"/>
    </location>
</feature>
<feature type="compositionally biased region" description="Polar residues" evidence="1">
    <location>
        <begin position="13"/>
        <end position="22"/>
    </location>
</feature>
<comment type="caution">
    <text evidence="2">The sequence shown here is derived from an EMBL/GenBank/DDBJ whole genome shotgun (WGS) entry which is preliminary data.</text>
</comment>
<keyword evidence="3" id="KW-1185">Reference proteome</keyword>
<reference evidence="2" key="1">
    <citation type="submission" date="2021-06" db="EMBL/GenBank/DDBJ databases">
        <title>Comparative genomics, transcriptomics and evolutionary studies reveal genomic signatures of adaptation to plant cell wall in hemibiotrophic fungi.</title>
        <authorList>
            <consortium name="DOE Joint Genome Institute"/>
            <person name="Baroncelli R."/>
            <person name="Diaz J.F."/>
            <person name="Benocci T."/>
            <person name="Peng M."/>
            <person name="Battaglia E."/>
            <person name="Haridas S."/>
            <person name="Andreopoulos W."/>
            <person name="Labutti K."/>
            <person name="Pangilinan J."/>
            <person name="Floch G.L."/>
            <person name="Makela M.R."/>
            <person name="Henrissat B."/>
            <person name="Grigoriev I.V."/>
            <person name="Crouch J.A."/>
            <person name="De Vries R.P."/>
            <person name="Sukno S.A."/>
            <person name="Thon M.R."/>
        </authorList>
    </citation>
    <scope>NUCLEOTIDE SEQUENCE</scope>
    <source>
        <strain evidence="2">CBS 125086</strain>
    </source>
</reference>
<feature type="region of interest" description="Disordered" evidence="1">
    <location>
        <begin position="72"/>
        <end position="96"/>
    </location>
</feature>
<dbReference type="AlphaFoldDB" id="A0AAD8V891"/>
<dbReference type="RefSeq" id="XP_060416473.1">
    <property type="nucleotide sequence ID" value="XM_060565280.1"/>
</dbReference>
<protein>
    <submittedName>
        <fullName evidence="2">Uncharacterized protein</fullName>
    </submittedName>
</protein>
<feature type="region of interest" description="Disordered" evidence="1">
    <location>
        <begin position="1"/>
        <end position="22"/>
    </location>
</feature>
<dbReference type="EMBL" id="JAHLJV010000015">
    <property type="protein sequence ID" value="KAK1595461.1"/>
    <property type="molecule type" value="Genomic_DNA"/>
</dbReference>
<gene>
    <name evidence="2" type="ORF">LY79DRAFT_99215</name>
</gene>
<sequence length="167" mass="18541">MTIRTARHGALKNPSSGSKKGTSSMHYRYLCALHDVPTVSSTFEWWWKGKSVEDRRRLQLIRTPLRSADARAETAFPDASVSQPTSSHIPKHEETVPDPEYLSQSQIYCLSHHLGYGHQGGSVLLAQARPCLASTKDYFYQHGTSGYESRSSLESAFIPGTLEAVCV</sequence>
<evidence type="ECO:0000313" key="3">
    <source>
        <dbReference type="Proteomes" id="UP001230504"/>
    </source>
</evidence>
<dbReference type="Proteomes" id="UP001230504">
    <property type="component" value="Unassembled WGS sequence"/>
</dbReference>
<name>A0AAD8V891_9PEZI</name>
<proteinExistence type="predicted"/>
<accession>A0AAD8V891</accession>
<dbReference type="GeneID" id="85449520"/>
<organism evidence="2 3">
    <name type="scientific">Colletotrichum navitas</name>
    <dbReference type="NCBI Taxonomy" id="681940"/>
    <lineage>
        <taxon>Eukaryota</taxon>
        <taxon>Fungi</taxon>
        <taxon>Dikarya</taxon>
        <taxon>Ascomycota</taxon>
        <taxon>Pezizomycotina</taxon>
        <taxon>Sordariomycetes</taxon>
        <taxon>Hypocreomycetidae</taxon>
        <taxon>Glomerellales</taxon>
        <taxon>Glomerellaceae</taxon>
        <taxon>Colletotrichum</taxon>
        <taxon>Colletotrichum graminicola species complex</taxon>
    </lineage>
</organism>